<dbReference type="GO" id="GO:0006571">
    <property type="term" value="P:tyrosine biosynthetic process"/>
    <property type="evidence" value="ECO:0007669"/>
    <property type="project" value="InterPro"/>
</dbReference>
<comment type="caution">
    <text evidence="4">The sequence shown here is derived from an EMBL/GenBank/DDBJ whole genome shotgun (WGS) entry which is preliminary data.</text>
</comment>
<dbReference type="PANTHER" id="PTHR21363:SF0">
    <property type="entry name" value="PREPHENATE DEHYDROGENASE [NADP(+)]"/>
    <property type="match status" value="1"/>
</dbReference>
<dbReference type="Gene3D" id="1.10.3660.10">
    <property type="entry name" value="6-phosphogluconate dehydrogenase C-terminal like domain"/>
    <property type="match status" value="1"/>
</dbReference>
<evidence type="ECO:0000256" key="2">
    <source>
        <dbReference type="ARBA" id="ARBA00023002"/>
    </source>
</evidence>
<evidence type="ECO:0000259" key="3">
    <source>
        <dbReference type="PROSITE" id="PS51176"/>
    </source>
</evidence>
<dbReference type="Pfam" id="PF02153">
    <property type="entry name" value="PDH_N"/>
    <property type="match status" value="1"/>
</dbReference>
<proteinExistence type="inferred from homology"/>
<dbReference type="PANTHER" id="PTHR21363">
    <property type="entry name" value="PREPHENATE DEHYDROGENASE"/>
    <property type="match status" value="1"/>
</dbReference>
<dbReference type="GO" id="GO:0004665">
    <property type="term" value="F:prephenate dehydrogenase (NADP+) activity"/>
    <property type="evidence" value="ECO:0007669"/>
    <property type="project" value="InterPro"/>
</dbReference>
<dbReference type="GO" id="GO:0070403">
    <property type="term" value="F:NAD+ binding"/>
    <property type="evidence" value="ECO:0007669"/>
    <property type="project" value="InterPro"/>
</dbReference>
<dbReference type="Pfam" id="PF20463">
    <property type="entry name" value="PDH_C"/>
    <property type="match status" value="1"/>
</dbReference>
<feature type="domain" description="Prephenate/arogenate dehydrogenase" evidence="3">
    <location>
        <begin position="1"/>
        <end position="271"/>
    </location>
</feature>
<dbReference type="InterPro" id="IPR008927">
    <property type="entry name" value="6-PGluconate_DH-like_C_sf"/>
</dbReference>
<keyword evidence="2" id="KW-0560">Oxidoreductase</keyword>
<evidence type="ECO:0000313" key="4">
    <source>
        <dbReference type="EMBL" id="OHU18262.1"/>
    </source>
</evidence>
<dbReference type="GO" id="GO:0008977">
    <property type="term" value="F:prephenate dehydrogenase (NAD+) activity"/>
    <property type="evidence" value="ECO:0007669"/>
    <property type="project" value="InterPro"/>
</dbReference>
<dbReference type="InterPro" id="IPR050812">
    <property type="entry name" value="Preph/Arog_dehydrog"/>
</dbReference>
<dbReference type="InterPro" id="IPR046825">
    <property type="entry name" value="PDH_C"/>
</dbReference>
<evidence type="ECO:0000313" key="5">
    <source>
        <dbReference type="Proteomes" id="UP000179616"/>
    </source>
</evidence>
<dbReference type="AlphaFoldDB" id="A0A1S1KZ46"/>
<gene>
    <name evidence="4" type="ORF">BKG76_23360</name>
</gene>
<dbReference type="Proteomes" id="UP000179616">
    <property type="component" value="Unassembled WGS sequence"/>
</dbReference>
<comment type="similarity">
    <text evidence="1">Belongs to the prephenate/arogenate dehydrogenase family.</text>
</comment>
<organism evidence="4 5">
    <name type="scientific">Mycobacteroides franklinii</name>
    <dbReference type="NCBI Taxonomy" id="948102"/>
    <lineage>
        <taxon>Bacteria</taxon>
        <taxon>Bacillati</taxon>
        <taxon>Actinomycetota</taxon>
        <taxon>Actinomycetes</taxon>
        <taxon>Mycobacteriales</taxon>
        <taxon>Mycobacteriaceae</taxon>
        <taxon>Mycobacteroides</taxon>
    </lineage>
</organism>
<sequence>MFIDLLTAAGLRTTLVDLPGIAHSAPDRGSYDVIEGDVLQAGPPLRAALADADVVLLALPEDVACAAIPVLVPMLKPGALLADTASVKTNLAATWTSIEADVEAVSLNPMFAPSLGVRGRPIAAVMLRDGPKAQALVTMMQNWGADVVVMDADEHDEATASMQVLTHASILGFGLALREIGTDPAQLASIAPPPFHAMLALLARIAGGTSEVYWDIQDANPNAPAAREALAAGVRKLNDSVAQGEQSFAQMFAEIADYAGSTLAGHREHCQVMFEALGVNEQRISEGVSND</sequence>
<dbReference type="InterPro" id="IPR036291">
    <property type="entry name" value="NAD(P)-bd_dom_sf"/>
</dbReference>
<dbReference type="PROSITE" id="PS51176">
    <property type="entry name" value="PDH_ADH"/>
    <property type="match status" value="1"/>
</dbReference>
<name>A0A1S1KZ46_9MYCO</name>
<accession>A0A1S1KZ46</accession>
<reference evidence="4 5" key="1">
    <citation type="submission" date="2016-10" db="EMBL/GenBank/DDBJ databases">
        <title>Evaluation of Human, Veterinary and Environmental Mycobacterium chelonae Isolates by Core Genome Phylogenomic Analysis, Targeted Gene Comparison, and Anti-microbial Susceptibility Patterns: A Tale of Mistaken Identities.</title>
        <authorList>
            <person name="Fogelson S.B."/>
            <person name="Camus A.C."/>
            <person name="Lorenz W."/>
            <person name="Vasireddy R."/>
            <person name="Vasireddy S."/>
            <person name="Smith T."/>
            <person name="Brown-Elliott B.A."/>
            <person name="Wallace R.J.Jr."/>
            <person name="Hasan N.A."/>
            <person name="Reischl U."/>
            <person name="Sanchez S."/>
        </authorList>
    </citation>
    <scope>NUCLEOTIDE SEQUENCE [LARGE SCALE GENOMIC DNA]</scope>
    <source>
        <strain evidence="4 5">1559</strain>
    </source>
</reference>
<dbReference type="EMBL" id="MLIK01000027">
    <property type="protein sequence ID" value="OHU18262.1"/>
    <property type="molecule type" value="Genomic_DNA"/>
</dbReference>
<dbReference type="InterPro" id="IPR046826">
    <property type="entry name" value="PDH_N"/>
</dbReference>
<dbReference type="STRING" id="948102.BKG76_23360"/>
<protein>
    <recommendedName>
        <fullName evidence="3">Prephenate/arogenate dehydrogenase domain-containing protein</fullName>
    </recommendedName>
</protein>
<evidence type="ECO:0000256" key="1">
    <source>
        <dbReference type="ARBA" id="ARBA00007964"/>
    </source>
</evidence>
<dbReference type="SUPFAM" id="SSF51735">
    <property type="entry name" value="NAD(P)-binding Rossmann-fold domains"/>
    <property type="match status" value="1"/>
</dbReference>
<dbReference type="Gene3D" id="3.40.50.720">
    <property type="entry name" value="NAD(P)-binding Rossmann-like Domain"/>
    <property type="match status" value="1"/>
</dbReference>
<dbReference type="InterPro" id="IPR003099">
    <property type="entry name" value="Prephen_DH"/>
</dbReference>
<dbReference type="SUPFAM" id="SSF48179">
    <property type="entry name" value="6-phosphogluconate dehydrogenase C-terminal domain-like"/>
    <property type="match status" value="1"/>
</dbReference>